<dbReference type="Proteomes" id="UP001164250">
    <property type="component" value="Chromosome 15"/>
</dbReference>
<name>A0ACC0ZNF3_9ROSI</name>
<proteinExistence type="predicted"/>
<gene>
    <name evidence="1" type="ORF">Patl1_35094</name>
</gene>
<dbReference type="EMBL" id="CM047910">
    <property type="protein sequence ID" value="KAJ0074751.1"/>
    <property type="molecule type" value="Genomic_DNA"/>
</dbReference>
<sequence>MHPLMLQSQLQIGLHDHEFGALEMSHVLFFGLFCIFIIVVTEISERIKEVGDIVDSILLFV</sequence>
<evidence type="ECO:0000313" key="2">
    <source>
        <dbReference type="Proteomes" id="UP001164250"/>
    </source>
</evidence>
<evidence type="ECO:0000313" key="1">
    <source>
        <dbReference type="EMBL" id="KAJ0074751.1"/>
    </source>
</evidence>
<organism evidence="1 2">
    <name type="scientific">Pistacia atlantica</name>
    <dbReference type="NCBI Taxonomy" id="434234"/>
    <lineage>
        <taxon>Eukaryota</taxon>
        <taxon>Viridiplantae</taxon>
        <taxon>Streptophyta</taxon>
        <taxon>Embryophyta</taxon>
        <taxon>Tracheophyta</taxon>
        <taxon>Spermatophyta</taxon>
        <taxon>Magnoliopsida</taxon>
        <taxon>eudicotyledons</taxon>
        <taxon>Gunneridae</taxon>
        <taxon>Pentapetalae</taxon>
        <taxon>rosids</taxon>
        <taxon>malvids</taxon>
        <taxon>Sapindales</taxon>
        <taxon>Anacardiaceae</taxon>
        <taxon>Pistacia</taxon>
    </lineage>
</organism>
<comment type="caution">
    <text evidence="1">The sequence shown here is derived from an EMBL/GenBank/DDBJ whole genome shotgun (WGS) entry which is preliminary data.</text>
</comment>
<reference evidence="2" key="1">
    <citation type="journal article" date="2023" name="G3 (Bethesda)">
        <title>Genome assembly and association tests identify interacting loci associated with vigor, precocity, and sex in interspecific pistachio rootstocks.</title>
        <authorList>
            <person name="Palmer W."/>
            <person name="Jacygrad E."/>
            <person name="Sagayaradj S."/>
            <person name="Cavanaugh K."/>
            <person name="Han R."/>
            <person name="Bertier L."/>
            <person name="Beede B."/>
            <person name="Kafkas S."/>
            <person name="Golino D."/>
            <person name="Preece J."/>
            <person name="Michelmore R."/>
        </authorList>
    </citation>
    <scope>NUCLEOTIDE SEQUENCE [LARGE SCALE GENOMIC DNA]</scope>
</reference>
<accession>A0ACC0ZNF3</accession>
<keyword evidence="2" id="KW-1185">Reference proteome</keyword>
<protein>
    <submittedName>
        <fullName evidence="1">Uncharacterized protein</fullName>
    </submittedName>
</protein>